<dbReference type="Gene3D" id="3.40.50.300">
    <property type="entry name" value="P-loop containing nucleotide triphosphate hydrolases"/>
    <property type="match status" value="2"/>
</dbReference>
<dbReference type="Gene3D" id="2.170.16.10">
    <property type="entry name" value="Hedgehog/Intein (Hint) domain"/>
    <property type="match status" value="2"/>
</dbReference>
<dbReference type="EC" id="5.6.2.4" evidence="9"/>
<keyword evidence="15" id="KW-1185">Reference proteome</keyword>
<dbReference type="Proteomes" id="UP000265715">
    <property type="component" value="Unassembled WGS sequence"/>
</dbReference>
<dbReference type="CDD" id="cd18807">
    <property type="entry name" value="SF1_C_UvrD"/>
    <property type="match status" value="1"/>
</dbReference>
<dbReference type="GO" id="GO:0016539">
    <property type="term" value="P:intein-mediated protein splicing"/>
    <property type="evidence" value="ECO:0007669"/>
    <property type="project" value="InterPro"/>
</dbReference>
<dbReference type="InterPro" id="IPR036844">
    <property type="entry name" value="Hint_dom_sf"/>
</dbReference>
<evidence type="ECO:0000313" key="14">
    <source>
        <dbReference type="EMBL" id="RIH81966.1"/>
    </source>
</evidence>
<dbReference type="GO" id="GO:0000725">
    <property type="term" value="P:recombinational repair"/>
    <property type="evidence" value="ECO:0007669"/>
    <property type="project" value="TreeGrafter"/>
</dbReference>
<dbReference type="NCBIfam" id="TIGR01443">
    <property type="entry name" value="intein_Cterm"/>
    <property type="match status" value="1"/>
</dbReference>
<comment type="catalytic activity">
    <reaction evidence="8">
        <text>Couples ATP hydrolysis with the unwinding of duplex DNA by translocating in the 3'-5' direction.</text>
        <dbReference type="EC" id="5.6.2.4"/>
    </reaction>
</comment>
<comment type="caution">
    <text evidence="14">The sequence shown here is derived from an EMBL/GenBank/DDBJ whole genome shotgun (WGS) entry which is preliminary data.</text>
</comment>
<keyword evidence="4 11" id="KW-0347">Helicase</keyword>
<dbReference type="CDD" id="cd00081">
    <property type="entry name" value="Hint"/>
    <property type="match status" value="2"/>
</dbReference>
<keyword evidence="5 11" id="KW-0067">ATP-binding</keyword>
<evidence type="ECO:0000256" key="11">
    <source>
        <dbReference type="PROSITE-ProRule" id="PRU00560"/>
    </source>
</evidence>
<name>A0A399EDT8_9DEIN</name>
<dbReference type="GO" id="GO:0003677">
    <property type="term" value="F:DNA binding"/>
    <property type="evidence" value="ECO:0007669"/>
    <property type="project" value="UniProtKB-KW"/>
</dbReference>
<evidence type="ECO:0000256" key="1">
    <source>
        <dbReference type="ARBA" id="ARBA00009922"/>
    </source>
</evidence>
<feature type="domain" description="UvrD-like helicase C-terminal" evidence="13">
    <location>
        <begin position="645"/>
        <end position="920"/>
    </location>
</feature>
<organism evidence="14 15">
    <name type="scientific">Calidithermus terrae</name>
    <dbReference type="NCBI Taxonomy" id="1408545"/>
    <lineage>
        <taxon>Bacteria</taxon>
        <taxon>Thermotogati</taxon>
        <taxon>Deinococcota</taxon>
        <taxon>Deinococci</taxon>
        <taxon>Thermales</taxon>
        <taxon>Thermaceae</taxon>
        <taxon>Calidithermus</taxon>
    </lineage>
</organism>
<evidence type="ECO:0000256" key="9">
    <source>
        <dbReference type="ARBA" id="ARBA00034808"/>
    </source>
</evidence>
<dbReference type="SUPFAM" id="SSF52540">
    <property type="entry name" value="P-loop containing nucleoside triphosphate hydrolases"/>
    <property type="match status" value="3"/>
</dbReference>
<protein>
    <recommendedName>
        <fullName evidence="9">DNA 3'-5' helicase</fullName>
        <ecNumber evidence="9">5.6.2.4</ecNumber>
    </recommendedName>
</protein>
<evidence type="ECO:0000256" key="2">
    <source>
        <dbReference type="ARBA" id="ARBA00022741"/>
    </source>
</evidence>
<dbReference type="GO" id="GO:0043138">
    <property type="term" value="F:3'-5' DNA helicase activity"/>
    <property type="evidence" value="ECO:0007669"/>
    <property type="project" value="UniProtKB-EC"/>
</dbReference>
<evidence type="ECO:0000256" key="4">
    <source>
        <dbReference type="ARBA" id="ARBA00022806"/>
    </source>
</evidence>
<dbReference type="InterPro" id="IPR014017">
    <property type="entry name" value="DNA_helicase_UvrD-like_C"/>
</dbReference>
<dbReference type="SMART" id="SM00306">
    <property type="entry name" value="HintN"/>
    <property type="match status" value="1"/>
</dbReference>
<evidence type="ECO:0000256" key="5">
    <source>
        <dbReference type="ARBA" id="ARBA00022840"/>
    </source>
</evidence>
<dbReference type="InterPro" id="IPR027417">
    <property type="entry name" value="P-loop_NTPase"/>
</dbReference>
<dbReference type="Pfam" id="PF00580">
    <property type="entry name" value="UvrD-helicase"/>
    <property type="match status" value="1"/>
</dbReference>
<dbReference type="GO" id="GO:0033202">
    <property type="term" value="C:DNA helicase complex"/>
    <property type="evidence" value="ECO:0007669"/>
    <property type="project" value="TreeGrafter"/>
</dbReference>
<dbReference type="InterPro" id="IPR003586">
    <property type="entry name" value="Hint_dom_C"/>
</dbReference>
<accession>A0A399EDT8</accession>
<dbReference type="PROSITE" id="PS50817">
    <property type="entry name" value="INTEIN_N_TER"/>
    <property type="match status" value="1"/>
</dbReference>
<dbReference type="PROSITE" id="PS51217">
    <property type="entry name" value="UVRD_HELICASE_CTER"/>
    <property type="match status" value="1"/>
</dbReference>
<dbReference type="InterPro" id="IPR030934">
    <property type="entry name" value="Intein_C"/>
</dbReference>
<dbReference type="PROSITE" id="PS50818">
    <property type="entry name" value="INTEIN_C_TER"/>
    <property type="match status" value="1"/>
</dbReference>
<dbReference type="AlphaFoldDB" id="A0A399EDT8"/>
<proteinExistence type="inferred from homology"/>
<gene>
    <name evidence="14" type="primary">pcrA_3</name>
    <name evidence="14" type="ORF">Mterra_02870</name>
</gene>
<reference evidence="14 15" key="1">
    <citation type="submission" date="2018-08" db="EMBL/GenBank/DDBJ databases">
        <title>Meiothermus terrae DSM 26712 genome sequencing project.</title>
        <authorList>
            <person name="Da Costa M.S."/>
            <person name="Albuquerque L."/>
            <person name="Raposo P."/>
            <person name="Froufe H.J.C."/>
            <person name="Barroso C.S."/>
            <person name="Egas C."/>
        </authorList>
    </citation>
    <scope>NUCLEOTIDE SEQUENCE [LARGE SCALE GENOMIC DNA]</scope>
    <source>
        <strain evidence="14 15">DSM 26712</strain>
    </source>
</reference>
<evidence type="ECO:0000256" key="8">
    <source>
        <dbReference type="ARBA" id="ARBA00034617"/>
    </source>
</evidence>
<dbReference type="OrthoDB" id="9810135at2"/>
<dbReference type="InterPro" id="IPR000212">
    <property type="entry name" value="DNA_helicase_UvrD/REP"/>
</dbReference>
<dbReference type="Pfam" id="PF13361">
    <property type="entry name" value="UvrD_C"/>
    <property type="match status" value="1"/>
</dbReference>
<evidence type="ECO:0000256" key="3">
    <source>
        <dbReference type="ARBA" id="ARBA00022801"/>
    </source>
</evidence>
<dbReference type="Gene3D" id="1.10.10.160">
    <property type="match status" value="1"/>
</dbReference>
<evidence type="ECO:0000256" key="6">
    <source>
        <dbReference type="ARBA" id="ARBA00023125"/>
    </source>
</evidence>
<dbReference type="SUPFAM" id="SSF51294">
    <property type="entry name" value="Hedgehog/intein (Hint) domain"/>
    <property type="match status" value="1"/>
</dbReference>
<dbReference type="InterPro" id="IPR003587">
    <property type="entry name" value="Hint_dom_N"/>
</dbReference>
<evidence type="ECO:0000256" key="10">
    <source>
        <dbReference type="ARBA" id="ARBA00048988"/>
    </source>
</evidence>
<evidence type="ECO:0000259" key="13">
    <source>
        <dbReference type="PROSITE" id="PS51217"/>
    </source>
</evidence>
<evidence type="ECO:0000256" key="7">
    <source>
        <dbReference type="ARBA" id="ARBA00023235"/>
    </source>
</evidence>
<dbReference type="SMART" id="SM00305">
    <property type="entry name" value="HintC"/>
    <property type="match status" value="1"/>
</dbReference>
<dbReference type="Pfam" id="PF21196">
    <property type="entry name" value="PcrA_UvrD_tudor"/>
    <property type="match status" value="1"/>
</dbReference>
<keyword evidence="7" id="KW-0413">Isomerase</keyword>
<dbReference type="InterPro" id="IPR013986">
    <property type="entry name" value="DExx_box_DNA_helicase_dom_sf"/>
</dbReference>
<feature type="domain" description="UvrD-like helicase ATP-binding" evidence="12">
    <location>
        <begin position="5"/>
        <end position="307"/>
    </location>
</feature>
<keyword evidence="2 11" id="KW-0547">Nucleotide-binding</keyword>
<dbReference type="GO" id="GO:0005524">
    <property type="term" value="F:ATP binding"/>
    <property type="evidence" value="ECO:0007669"/>
    <property type="project" value="UniProtKB-UniRule"/>
</dbReference>
<dbReference type="CDD" id="cd17932">
    <property type="entry name" value="DEXQc_UvrD"/>
    <property type="match status" value="1"/>
</dbReference>
<keyword evidence="3 11" id="KW-0378">Hydrolase</keyword>
<dbReference type="PANTHER" id="PTHR11070">
    <property type="entry name" value="UVRD / RECB / PCRA DNA HELICASE FAMILY MEMBER"/>
    <property type="match status" value="1"/>
</dbReference>
<dbReference type="Gene3D" id="1.10.486.10">
    <property type="entry name" value="PCRA, domain 4"/>
    <property type="match status" value="1"/>
</dbReference>
<dbReference type="PANTHER" id="PTHR11070:SF2">
    <property type="entry name" value="ATP-DEPENDENT DNA HELICASE SRS2"/>
    <property type="match status" value="1"/>
</dbReference>
<dbReference type="PROSITE" id="PS51198">
    <property type="entry name" value="UVRD_HELICASE_ATP_BIND"/>
    <property type="match status" value="1"/>
</dbReference>
<dbReference type="GO" id="GO:0005829">
    <property type="term" value="C:cytosol"/>
    <property type="evidence" value="ECO:0007669"/>
    <property type="project" value="TreeGrafter"/>
</dbReference>
<comment type="catalytic activity">
    <reaction evidence="10">
        <text>ATP + H2O = ADP + phosphate + H(+)</text>
        <dbReference type="Rhea" id="RHEA:13065"/>
        <dbReference type="ChEBI" id="CHEBI:15377"/>
        <dbReference type="ChEBI" id="CHEBI:15378"/>
        <dbReference type="ChEBI" id="CHEBI:30616"/>
        <dbReference type="ChEBI" id="CHEBI:43474"/>
        <dbReference type="ChEBI" id="CHEBI:456216"/>
        <dbReference type="EC" id="5.6.2.4"/>
    </reaction>
</comment>
<dbReference type="GO" id="GO:0016887">
    <property type="term" value="F:ATP hydrolysis activity"/>
    <property type="evidence" value="ECO:0007669"/>
    <property type="project" value="RHEA"/>
</dbReference>
<evidence type="ECO:0000259" key="12">
    <source>
        <dbReference type="PROSITE" id="PS51198"/>
    </source>
</evidence>
<dbReference type="InterPro" id="IPR014016">
    <property type="entry name" value="UvrD-like_ATP-bd"/>
</dbReference>
<dbReference type="RefSeq" id="WP_119315850.1">
    <property type="nucleotide sequence ID" value="NZ_QXDL01000140.1"/>
</dbReference>
<keyword evidence="6" id="KW-0238">DNA-binding</keyword>
<feature type="binding site" evidence="11">
    <location>
        <begin position="26"/>
        <end position="33"/>
    </location>
    <ligand>
        <name>ATP</name>
        <dbReference type="ChEBI" id="CHEBI:30616"/>
    </ligand>
</feature>
<dbReference type="InterPro" id="IPR006141">
    <property type="entry name" value="Intein_N"/>
</dbReference>
<evidence type="ECO:0000313" key="15">
    <source>
        <dbReference type="Proteomes" id="UP000265715"/>
    </source>
</evidence>
<dbReference type="EMBL" id="QXDL01000140">
    <property type="protein sequence ID" value="RIH81966.1"/>
    <property type="molecule type" value="Genomic_DNA"/>
</dbReference>
<comment type="similarity">
    <text evidence="1">Belongs to the helicase family. UvrD subfamily.</text>
</comment>
<sequence>MDLLSSLNEAQQQAVLHFEGPALVVAGAGSGKTRTVVHRIAYLLRERRVYPGEILAVTFTNKAAGEMKERLEKMVGPHAKDLWVSTFHSAALRVLRVYGEWVGLKSGFVVYDDDDQGTLLKEILKDLGIEARPGQFRAVLDRIKNRLGGVSEFLREAPDFVAGVPKEQAAEVFQLYQKALRGQGAVDFNDLLLLAIRLFEEQPDVLRKVQQRARFIHVDEYQDTNPVQYKLTRLLAGSLEAGGPGPNLVVVGDPDQCLPPDTLVHTPQGLRPIAELEAGHEVLAASGDGRLAPARVGYVKRGSYRGPLWRVRAGGATLRGTPHHLVPVRMAPEAGSYFVYLMYRHDRGYRVGLTKSLRSNDAGLEELGFKVRLNQERGDKLWLLKVVPSYAEARYHEALFAARYGLPTVLFHGEGRGLEMDEPWFERLYRDLDTETGARRLMKDLWLHPEFPHHRPQNGLNRQSLNLTVYGDRRPGGRLLHRVQWSSVRADVAERLGRAGFAVRSNGRGDYRLETARVSYPEALALAKSVARLGGMEIVRKMLIGGRSYHLMPLSHLHPGMKVLLQDDSGALREAAVEAVEQADYDGPVYDLELDTHHTYLADGVLVHNSIYGFRNADINNILSFTKDYPGAKVFRLEANYRSTAAILSVANAVIEKNTARLEKTLRPVKGAGDKVRLFRAPNAREEAAFVAREIAKRGNFGQIAVLYRTNAQSRVLEEHLRRAGIPAKLVGAVGFYERREVKDLLAYARVAVNPLDALSLRRIVNTPPRGIGASTVGKLLEHAQRQGISALEAFRHAKDVVSRPQQVEAFVKLVDELVEAAYDTGPRDFLKRVLDETGYLETLRAEPDGEDRIANVEELLRAAGDWEEEVGGTLADFLDTIALTASAEEPAKRVQDGKLEDPDAPQDQVTLMTLHNAKGLEFPVVFLVGVEENLLPHRNSQSRLEDMEEERRLFYVGITRAQETLYLSYAEEREVYGKREYTRESRFLADVPAELLEEVSAFGSGGPAVVIRPAKAPEEKKPLSVFKGGEKVRHPRFGQGTVVAALGAEVTVHFPGVGLKKLAVQFAGLERID</sequence>